<comment type="caution">
    <text evidence="1">The sequence shown here is derived from an EMBL/GenBank/DDBJ whole genome shotgun (WGS) entry which is preliminary data.</text>
</comment>
<proteinExistence type="predicted"/>
<evidence type="ECO:0000313" key="2">
    <source>
        <dbReference type="Proteomes" id="UP000018888"/>
    </source>
</evidence>
<keyword evidence="2" id="KW-1185">Reference proteome</keyword>
<dbReference type="AlphaFoldDB" id="A0A2P4P0A9"/>
<protein>
    <submittedName>
        <fullName evidence="1">Uncharacterized protein</fullName>
    </submittedName>
</protein>
<dbReference type="EMBL" id="AUPC02000494">
    <property type="protein sequence ID" value="POG58813.1"/>
    <property type="molecule type" value="Genomic_DNA"/>
</dbReference>
<dbReference type="VEuPathDB" id="FungiDB:RhiirFUN_006511"/>
<name>A0A2P4P0A9_RHIID</name>
<reference evidence="1 2" key="1">
    <citation type="journal article" date="2013" name="Proc. Natl. Acad. Sci. U.S.A.">
        <title>Genome of an arbuscular mycorrhizal fungus provides insight into the oldest plant symbiosis.</title>
        <authorList>
            <person name="Tisserant E."/>
            <person name="Malbreil M."/>
            <person name="Kuo A."/>
            <person name="Kohler A."/>
            <person name="Symeonidi A."/>
            <person name="Balestrini R."/>
            <person name="Charron P."/>
            <person name="Duensing N."/>
            <person name="Frei Dit Frey N."/>
            <person name="Gianinazzi-Pearson V."/>
            <person name="Gilbert L.B."/>
            <person name="Handa Y."/>
            <person name="Herr J.R."/>
            <person name="Hijri M."/>
            <person name="Koul R."/>
            <person name="Kawaguchi M."/>
            <person name="Krajinski F."/>
            <person name="Lammers P.J."/>
            <person name="Masclaux F.G."/>
            <person name="Murat C."/>
            <person name="Morin E."/>
            <person name="Ndikumana S."/>
            <person name="Pagni M."/>
            <person name="Petitpierre D."/>
            <person name="Requena N."/>
            <person name="Rosikiewicz P."/>
            <person name="Riley R."/>
            <person name="Saito K."/>
            <person name="San Clemente H."/>
            <person name="Shapiro H."/>
            <person name="van Tuinen D."/>
            <person name="Becard G."/>
            <person name="Bonfante P."/>
            <person name="Paszkowski U."/>
            <person name="Shachar-Hill Y.Y."/>
            <person name="Tuskan G.A."/>
            <person name="Young P.W."/>
            <person name="Sanders I.R."/>
            <person name="Henrissat B."/>
            <person name="Rensing S.A."/>
            <person name="Grigoriev I.V."/>
            <person name="Corradi N."/>
            <person name="Roux C."/>
            <person name="Martin F."/>
        </authorList>
    </citation>
    <scope>NUCLEOTIDE SEQUENCE [LARGE SCALE GENOMIC DNA]</scope>
    <source>
        <strain evidence="1 2">DAOM 197198</strain>
    </source>
</reference>
<evidence type="ECO:0000313" key="1">
    <source>
        <dbReference type="EMBL" id="POG58813.1"/>
    </source>
</evidence>
<gene>
    <name evidence="1" type="ORF">GLOIN_2v1789879</name>
</gene>
<accession>A0A2P4P0A9</accession>
<organism evidence="1 2">
    <name type="scientific">Rhizophagus irregularis (strain DAOM 181602 / DAOM 197198 / MUCL 43194)</name>
    <name type="common">Arbuscular mycorrhizal fungus</name>
    <name type="synonym">Glomus intraradices</name>
    <dbReference type="NCBI Taxonomy" id="747089"/>
    <lineage>
        <taxon>Eukaryota</taxon>
        <taxon>Fungi</taxon>
        <taxon>Fungi incertae sedis</taxon>
        <taxon>Mucoromycota</taxon>
        <taxon>Glomeromycotina</taxon>
        <taxon>Glomeromycetes</taxon>
        <taxon>Glomerales</taxon>
        <taxon>Glomeraceae</taxon>
        <taxon>Rhizophagus</taxon>
    </lineage>
</organism>
<sequence>MVRPVVIHSISKFFDFDNYPSNKFKNILEIADADLIASINNKYINGIKVEIGSYLQTSGVSATSIDTLANLGLSVIRKTVDRKKKIISDEHEQSVDNYCLQNMEKIFILNIDDYHNIHCHSYENRVENLNIHNYDGRIQEHQELRSLNNSKLVDFILHPLHSTKDYIESSNILFKVFERRAITLRINKEIASGISEQILSLIPLIGPLHISLNNKKVLSQKPKQTVINLILDLTFNGWKNIRDVIIHRFGNSKDAEYRMMIDLLDNSIPLTLDIYAVLFRSGYFEGYLESVVRVWILFQRLRRHNYNKAPLVFLSDVFYWELNNHPMANTLKNNLPIFNDYFVENFHSSIRSQTVESNSALQIIQKAKIIDAEKNNNSFKESFINSRNPIISQDKLNYLEKKVSLFLFSLFDKIYHNIGNTNQINNSKYPSFILSSFEINVDVKVLSLAWNTEYKPANDKFCDAETCLLPNNIDSFNGIVLICGHGFHKECLTLYNGKCNYCFNYLSFGVQKNISALTTRLTTPLKDNEIPLVEEETNDSLDENNDENMQSILERLEQNIDNQFEILY</sequence>
<reference evidence="1 2" key="2">
    <citation type="journal article" date="2018" name="New Phytol.">
        <title>High intraspecific genome diversity in the model arbuscular mycorrhizal symbiont Rhizophagus irregularis.</title>
        <authorList>
            <person name="Chen E.C.H."/>
            <person name="Morin E."/>
            <person name="Beaudet D."/>
            <person name="Noel J."/>
            <person name="Yildirir G."/>
            <person name="Ndikumana S."/>
            <person name="Charron P."/>
            <person name="St-Onge C."/>
            <person name="Giorgi J."/>
            <person name="Kruger M."/>
            <person name="Marton T."/>
            <person name="Ropars J."/>
            <person name="Grigoriev I.V."/>
            <person name="Hainaut M."/>
            <person name="Henrissat B."/>
            <person name="Roux C."/>
            <person name="Martin F."/>
            <person name="Corradi N."/>
        </authorList>
    </citation>
    <scope>NUCLEOTIDE SEQUENCE [LARGE SCALE GENOMIC DNA]</scope>
    <source>
        <strain evidence="1 2">DAOM 197198</strain>
    </source>
</reference>
<dbReference type="Proteomes" id="UP000018888">
    <property type="component" value="Unassembled WGS sequence"/>
</dbReference>